<feature type="compositionally biased region" description="Low complexity" evidence="1">
    <location>
        <begin position="202"/>
        <end position="212"/>
    </location>
</feature>
<feature type="non-terminal residue" evidence="3">
    <location>
        <position position="382"/>
    </location>
</feature>
<feature type="compositionally biased region" description="Acidic residues" evidence="1">
    <location>
        <begin position="86"/>
        <end position="104"/>
    </location>
</feature>
<feature type="compositionally biased region" description="Polar residues" evidence="1">
    <location>
        <begin position="340"/>
        <end position="357"/>
    </location>
</feature>
<evidence type="ECO:0000313" key="4">
    <source>
        <dbReference type="Proteomes" id="UP000007350"/>
    </source>
</evidence>
<evidence type="ECO:0000256" key="1">
    <source>
        <dbReference type="SAM" id="MobiDB-lite"/>
    </source>
</evidence>
<feature type="compositionally biased region" description="Polar residues" evidence="1">
    <location>
        <begin position="284"/>
        <end position="309"/>
    </location>
</feature>
<feature type="compositionally biased region" description="Polar residues" evidence="1">
    <location>
        <begin position="226"/>
        <end position="247"/>
    </location>
</feature>
<feature type="region of interest" description="Disordered" evidence="1">
    <location>
        <begin position="40"/>
        <end position="59"/>
    </location>
</feature>
<keyword evidence="2" id="KW-0732">Signal</keyword>
<gene>
    <name evidence="3" type="ORF">MOQ_008107</name>
</gene>
<evidence type="ECO:0000256" key="2">
    <source>
        <dbReference type="SAM" id="SignalP"/>
    </source>
</evidence>
<reference evidence="3 4" key="1">
    <citation type="journal article" date="2012" name="BMC Genomics">
        <title>Comparative genomic analysis of human infective Trypanosoma cruzi lineages with the bat-restricted subspecies T. cruzi marinkellei.</title>
        <authorList>
            <person name="Franzen O."/>
            <person name="Talavera-Lopez C."/>
            <person name="Ochaya S."/>
            <person name="Butler C.E."/>
            <person name="Messenger L.A."/>
            <person name="Lewis M.D."/>
            <person name="Llewellyn M.S."/>
            <person name="Marinkelle C.J."/>
            <person name="Tyler K.M."/>
            <person name="Miles M.A."/>
            <person name="Andersson B."/>
        </authorList>
    </citation>
    <scope>NUCLEOTIDE SEQUENCE [LARGE SCALE GENOMIC DNA]</scope>
    <source>
        <strain evidence="3 4">B7</strain>
    </source>
</reference>
<comment type="caution">
    <text evidence="3">The sequence shown here is derived from an EMBL/GenBank/DDBJ whole genome shotgun (WGS) entry which is preliminary data.</text>
</comment>
<feature type="compositionally biased region" description="Low complexity" evidence="1">
    <location>
        <begin position="144"/>
        <end position="156"/>
    </location>
</feature>
<feature type="compositionally biased region" description="Pro residues" evidence="1">
    <location>
        <begin position="310"/>
        <end position="326"/>
    </location>
</feature>
<feature type="compositionally biased region" description="Polar residues" evidence="1">
    <location>
        <begin position="262"/>
        <end position="271"/>
    </location>
</feature>
<feature type="signal peptide" evidence="2">
    <location>
        <begin position="1"/>
        <end position="22"/>
    </location>
</feature>
<keyword evidence="4" id="KW-1185">Reference proteome</keyword>
<accession>K2N0R8</accession>
<feature type="compositionally biased region" description="Polar residues" evidence="1">
    <location>
        <begin position="111"/>
        <end position="128"/>
    </location>
</feature>
<sequence>MAMMMTGRVLLVCALCVLWCGAAVVVSATGGEVDATVRSVPPSKGPLPTLLTSSLPGSHDLNMQLESVADTQQENVEEILVPATESSEEEEADVDDDEETEEEEKNALEENGTQTTGLFIKQNETPQTRGGERSLPAGGPPPSATAAAVEASAVGEADGGLGEIDDSGRTPSGGSLVGTRDISRGAGETSRDSKGSEGTIYGPPSAGASSSPISNKGDALQKAGVATSTQDTTSLKTQEQSGPTASSEHAPLNSETPERSNPDTQQQSTDTQENEASHVADGDTTYSGAEQSAVRTKNSSGVPTTTSNAPPTPHVQPPAERLPPPADSTAGDSPAAPETVQANNTATPGDNNSSTVKMSIATVPGDSDSSTAVSHTTSPLLL</sequence>
<dbReference type="EMBL" id="AHKC01016622">
    <property type="protein sequence ID" value="EKF28156.1"/>
    <property type="molecule type" value="Genomic_DNA"/>
</dbReference>
<name>K2N0R8_TRYCR</name>
<dbReference type="Proteomes" id="UP000007350">
    <property type="component" value="Unassembled WGS sequence"/>
</dbReference>
<feature type="compositionally biased region" description="Polar residues" evidence="1">
    <location>
        <begin position="367"/>
        <end position="382"/>
    </location>
</feature>
<feature type="compositionally biased region" description="Low complexity" evidence="1">
    <location>
        <begin position="46"/>
        <end position="58"/>
    </location>
</feature>
<protein>
    <submittedName>
        <fullName evidence="3">Mucin-associated surface protein (MASP), putative</fullName>
    </submittedName>
</protein>
<feature type="chain" id="PRO_5003864092" evidence="2">
    <location>
        <begin position="23"/>
        <end position="382"/>
    </location>
</feature>
<dbReference type="AlphaFoldDB" id="K2N0R8"/>
<evidence type="ECO:0000313" key="3">
    <source>
        <dbReference type="EMBL" id="EKF28156.1"/>
    </source>
</evidence>
<dbReference type="OrthoDB" id="10602728at2759"/>
<proteinExistence type="predicted"/>
<feature type="region of interest" description="Disordered" evidence="1">
    <location>
        <begin position="80"/>
        <end position="382"/>
    </location>
</feature>
<organism evidence="3 4">
    <name type="scientific">Trypanosoma cruzi marinkellei</name>
    <dbReference type="NCBI Taxonomy" id="85056"/>
    <lineage>
        <taxon>Eukaryota</taxon>
        <taxon>Discoba</taxon>
        <taxon>Euglenozoa</taxon>
        <taxon>Kinetoplastea</taxon>
        <taxon>Metakinetoplastina</taxon>
        <taxon>Trypanosomatida</taxon>
        <taxon>Trypanosomatidae</taxon>
        <taxon>Trypanosoma</taxon>
        <taxon>Schizotrypanum</taxon>
    </lineage>
</organism>